<organism evidence="5 6">
    <name type="scientific">Persicirhabdus sediminis</name>
    <dbReference type="NCBI Taxonomy" id="454144"/>
    <lineage>
        <taxon>Bacteria</taxon>
        <taxon>Pseudomonadati</taxon>
        <taxon>Verrucomicrobiota</taxon>
        <taxon>Verrucomicrobiia</taxon>
        <taxon>Verrucomicrobiales</taxon>
        <taxon>Verrucomicrobiaceae</taxon>
        <taxon>Persicirhabdus</taxon>
    </lineage>
</organism>
<dbReference type="AlphaFoldDB" id="A0A8J7MGM8"/>
<comment type="catalytic activity">
    <reaction evidence="1">
        <text>2-phosphoglycolate + H2O = glycolate + phosphate</text>
        <dbReference type="Rhea" id="RHEA:14369"/>
        <dbReference type="ChEBI" id="CHEBI:15377"/>
        <dbReference type="ChEBI" id="CHEBI:29805"/>
        <dbReference type="ChEBI" id="CHEBI:43474"/>
        <dbReference type="ChEBI" id="CHEBI:58033"/>
        <dbReference type="EC" id="3.1.3.18"/>
    </reaction>
</comment>
<dbReference type="SFLD" id="SFLDG01129">
    <property type="entry name" value="C1.5:_HAD__Beta-PGM__Phosphata"/>
    <property type="match status" value="1"/>
</dbReference>
<dbReference type="GO" id="GO:0006281">
    <property type="term" value="P:DNA repair"/>
    <property type="evidence" value="ECO:0007669"/>
    <property type="project" value="TreeGrafter"/>
</dbReference>
<dbReference type="SUPFAM" id="SSF56784">
    <property type="entry name" value="HAD-like"/>
    <property type="match status" value="1"/>
</dbReference>
<dbReference type="RefSeq" id="WP_200312556.1">
    <property type="nucleotide sequence ID" value="NZ_JAENIM010000046.1"/>
</dbReference>
<dbReference type="Proteomes" id="UP000624703">
    <property type="component" value="Unassembled WGS sequence"/>
</dbReference>
<protein>
    <recommendedName>
        <fullName evidence="4">phosphoglycolate phosphatase</fullName>
        <ecNumber evidence="4">3.1.3.18</ecNumber>
    </recommendedName>
</protein>
<comment type="caution">
    <text evidence="5">The sequence shown here is derived from an EMBL/GenBank/DDBJ whole genome shotgun (WGS) entry which is preliminary data.</text>
</comment>
<proteinExistence type="inferred from homology"/>
<dbReference type="InterPro" id="IPR023214">
    <property type="entry name" value="HAD_sf"/>
</dbReference>
<reference evidence="5" key="1">
    <citation type="submission" date="2021-01" db="EMBL/GenBank/DDBJ databases">
        <title>Modified the classification status of verrucomicrobia.</title>
        <authorList>
            <person name="Feng X."/>
        </authorList>
    </citation>
    <scope>NUCLEOTIDE SEQUENCE</scope>
    <source>
        <strain evidence="5">_KCTC 22039</strain>
    </source>
</reference>
<evidence type="ECO:0000256" key="3">
    <source>
        <dbReference type="ARBA" id="ARBA00006171"/>
    </source>
</evidence>
<gene>
    <name evidence="5" type="ORF">JIN82_15360</name>
</gene>
<dbReference type="GO" id="GO:0005829">
    <property type="term" value="C:cytosol"/>
    <property type="evidence" value="ECO:0007669"/>
    <property type="project" value="TreeGrafter"/>
</dbReference>
<comment type="pathway">
    <text evidence="2">Organic acid metabolism; glycolate biosynthesis; glycolate from 2-phosphoglycolate: step 1/1.</text>
</comment>
<dbReference type="Gene3D" id="3.40.50.1000">
    <property type="entry name" value="HAD superfamily/HAD-like"/>
    <property type="match status" value="1"/>
</dbReference>
<evidence type="ECO:0000256" key="4">
    <source>
        <dbReference type="ARBA" id="ARBA00013078"/>
    </source>
</evidence>
<dbReference type="GO" id="GO:0008967">
    <property type="term" value="F:phosphoglycolate phosphatase activity"/>
    <property type="evidence" value="ECO:0007669"/>
    <property type="project" value="UniProtKB-EC"/>
</dbReference>
<evidence type="ECO:0000313" key="6">
    <source>
        <dbReference type="Proteomes" id="UP000624703"/>
    </source>
</evidence>
<evidence type="ECO:0000256" key="1">
    <source>
        <dbReference type="ARBA" id="ARBA00000830"/>
    </source>
</evidence>
<sequence>MYKNWIFDWSGTLVDDLALVIDATNYVFRHFGVEEMDRETFRRQFQLPYTGFYEKYLPGVDLDELEPVFREGFAKSNTEAPLLPHALEFLQFAHGKGFRMFILSSIGEDAFHLNASQLGVRPFFEHIYAGIVDKRDCISQLLDTHQLEKSDTVFVGDMHHDVETAKFGGISSIALLTGYNHAVPLAEAEPDMILRDLGLLQKLISS</sequence>
<keyword evidence="6" id="KW-1185">Reference proteome</keyword>
<comment type="similarity">
    <text evidence="3">Belongs to the HAD-like hydrolase superfamily. CbbY/CbbZ/Gph/YieH family.</text>
</comment>
<dbReference type="PANTHER" id="PTHR43434">
    <property type="entry name" value="PHOSPHOGLYCOLATE PHOSPHATASE"/>
    <property type="match status" value="1"/>
</dbReference>
<dbReference type="InterPro" id="IPR041492">
    <property type="entry name" value="HAD_2"/>
</dbReference>
<dbReference type="SFLD" id="SFLDS00003">
    <property type="entry name" value="Haloacid_Dehalogenase"/>
    <property type="match status" value="1"/>
</dbReference>
<dbReference type="InterPro" id="IPR050155">
    <property type="entry name" value="HAD-like_hydrolase_sf"/>
</dbReference>
<accession>A0A8J7MGM8</accession>
<name>A0A8J7MGM8_9BACT</name>
<evidence type="ECO:0000256" key="2">
    <source>
        <dbReference type="ARBA" id="ARBA00004818"/>
    </source>
</evidence>
<evidence type="ECO:0000313" key="5">
    <source>
        <dbReference type="EMBL" id="MBK1792542.1"/>
    </source>
</evidence>
<dbReference type="EC" id="3.1.3.18" evidence="4"/>
<dbReference type="InterPro" id="IPR023198">
    <property type="entry name" value="PGP-like_dom2"/>
</dbReference>
<dbReference type="EMBL" id="JAENIM010000046">
    <property type="protein sequence ID" value="MBK1792542.1"/>
    <property type="molecule type" value="Genomic_DNA"/>
</dbReference>
<dbReference type="Gene3D" id="1.10.150.240">
    <property type="entry name" value="Putative phosphatase, domain 2"/>
    <property type="match status" value="1"/>
</dbReference>
<dbReference type="Pfam" id="PF13419">
    <property type="entry name" value="HAD_2"/>
    <property type="match status" value="1"/>
</dbReference>
<keyword evidence="5" id="KW-0378">Hydrolase</keyword>
<dbReference type="PANTHER" id="PTHR43434:SF1">
    <property type="entry name" value="PHOSPHOGLYCOLATE PHOSPHATASE"/>
    <property type="match status" value="1"/>
</dbReference>
<dbReference type="InterPro" id="IPR036412">
    <property type="entry name" value="HAD-like_sf"/>
</dbReference>